<keyword evidence="4" id="KW-1185">Reference proteome</keyword>
<dbReference type="AlphaFoldDB" id="A0A165M0N5"/>
<sequence>MSRVSQRARSQSLPSRSRSPDFGAAEPWPRELPLPYRWPAVETYARRLGPPPAERPPSPPPEDQAQGGNQWAWGGFPAPQWDPPQFVRVDTHPDHTGYEPTKIGHIIALMLNAMFDSAGDLDVVPALVDFHWHAPDKDDVQPLGYNERGDMAPPSVHNVLDSILSELDSPLETELELVLMHGLIDSIWFLHSRSPARCKNALRRVRVLRAQDVDLLDRAMRAEPLTDGRYVLLPLDAREVPVYGRTKHSAGQSRLFRHYHDVVAGPDDHETWDNDNGGGSGSSDEDVNNVLPPFGRTPEQTLAHEQRLRERRLRRLHRFGEEAEKELRRLEDAMLTLEDNLKVAFEQYRLTKEFHGIIEAGLRSKAKANAHPWKQWEEMQQPPR</sequence>
<evidence type="ECO:0000313" key="3">
    <source>
        <dbReference type="EMBL" id="KZV98600.1"/>
    </source>
</evidence>
<dbReference type="Proteomes" id="UP000077266">
    <property type="component" value="Unassembled WGS sequence"/>
</dbReference>
<feature type="region of interest" description="Disordered" evidence="2">
    <location>
        <begin position="1"/>
        <end position="32"/>
    </location>
</feature>
<feature type="region of interest" description="Disordered" evidence="2">
    <location>
        <begin position="47"/>
        <end position="76"/>
    </location>
</feature>
<name>A0A165M0N5_EXIGL</name>
<organism evidence="3 4">
    <name type="scientific">Exidia glandulosa HHB12029</name>
    <dbReference type="NCBI Taxonomy" id="1314781"/>
    <lineage>
        <taxon>Eukaryota</taxon>
        <taxon>Fungi</taxon>
        <taxon>Dikarya</taxon>
        <taxon>Basidiomycota</taxon>
        <taxon>Agaricomycotina</taxon>
        <taxon>Agaricomycetes</taxon>
        <taxon>Auriculariales</taxon>
        <taxon>Exidiaceae</taxon>
        <taxon>Exidia</taxon>
    </lineage>
</organism>
<feature type="coiled-coil region" evidence="1">
    <location>
        <begin position="313"/>
        <end position="347"/>
    </location>
</feature>
<feature type="region of interest" description="Disordered" evidence="2">
    <location>
        <begin position="266"/>
        <end position="286"/>
    </location>
</feature>
<dbReference type="InParanoid" id="A0A165M0N5"/>
<protein>
    <submittedName>
        <fullName evidence="3">Uncharacterized protein</fullName>
    </submittedName>
</protein>
<feature type="compositionally biased region" description="Pro residues" evidence="2">
    <location>
        <begin position="49"/>
        <end position="62"/>
    </location>
</feature>
<evidence type="ECO:0000256" key="1">
    <source>
        <dbReference type="SAM" id="Coils"/>
    </source>
</evidence>
<gene>
    <name evidence="3" type="ORF">EXIGLDRAFT_763443</name>
</gene>
<evidence type="ECO:0000256" key="2">
    <source>
        <dbReference type="SAM" id="MobiDB-lite"/>
    </source>
</evidence>
<feature type="compositionally biased region" description="Low complexity" evidence="2">
    <location>
        <begin position="1"/>
        <end position="17"/>
    </location>
</feature>
<reference evidence="3 4" key="1">
    <citation type="journal article" date="2016" name="Mol. Biol. Evol.">
        <title>Comparative Genomics of Early-Diverging Mushroom-Forming Fungi Provides Insights into the Origins of Lignocellulose Decay Capabilities.</title>
        <authorList>
            <person name="Nagy L.G."/>
            <person name="Riley R."/>
            <person name="Tritt A."/>
            <person name="Adam C."/>
            <person name="Daum C."/>
            <person name="Floudas D."/>
            <person name="Sun H."/>
            <person name="Yadav J.S."/>
            <person name="Pangilinan J."/>
            <person name="Larsson K.H."/>
            <person name="Matsuura K."/>
            <person name="Barry K."/>
            <person name="Labutti K."/>
            <person name="Kuo R."/>
            <person name="Ohm R.A."/>
            <person name="Bhattacharya S.S."/>
            <person name="Shirouzu T."/>
            <person name="Yoshinaga Y."/>
            <person name="Martin F.M."/>
            <person name="Grigoriev I.V."/>
            <person name="Hibbett D.S."/>
        </authorList>
    </citation>
    <scope>NUCLEOTIDE SEQUENCE [LARGE SCALE GENOMIC DNA]</scope>
    <source>
        <strain evidence="3 4">HHB12029</strain>
    </source>
</reference>
<proteinExistence type="predicted"/>
<accession>A0A165M0N5</accession>
<feature type="compositionally biased region" description="Low complexity" evidence="2">
    <location>
        <begin position="64"/>
        <end position="75"/>
    </location>
</feature>
<keyword evidence="1" id="KW-0175">Coiled coil</keyword>
<dbReference type="EMBL" id="KV425917">
    <property type="protein sequence ID" value="KZV98600.1"/>
    <property type="molecule type" value="Genomic_DNA"/>
</dbReference>
<evidence type="ECO:0000313" key="4">
    <source>
        <dbReference type="Proteomes" id="UP000077266"/>
    </source>
</evidence>